<evidence type="ECO:0000313" key="2">
    <source>
        <dbReference type="Proteomes" id="UP000821865"/>
    </source>
</evidence>
<accession>A0ACB8DIQ8</accession>
<evidence type="ECO:0000313" key="1">
    <source>
        <dbReference type="EMBL" id="KAH7970541.1"/>
    </source>
</evidence>
<keyword evidence="2" id="KW-1185">Reference proteome</keyword>
<organism evidence="1 2">
    <name type="scientific">Dermacentor silvarum</name>
    <name type="common">Tick</name>
    <dbReference type="NCBI Taxonomy" id="543639"/>
    <lineage>
        <taxon>Eukaryota</taxon>
        <taxon>Metazoa</taxon>
        <taxon>Ecdysozoa</taxon>
        <taxon>Arthropoda</taxon>
        <taxon>Chelicerata</taxon>
        <taxon>Arachnida</taxon>
        <taxon>Acari</taxon>
        <taxon>Parasitiformes</taxon>
        <taxon>Ixodida</taxon>
        <taxon>Ixodoidea</taxon>
        <taxon>Ixodidae</taxon>
        <taxon>Rhipicephalinae</taxon>
        <taxon>Dermacentor</taxon>
    </lineage>
</organism>
<gene>
    <name evidence="1" type="ORF">HPB49_010007</name>
</gene>
<comment type="caution">
    <text evidence="1">The sequence shown here is derived from an EMBL/GenBank/DDBJ whole genome shotgun (WGS) entry which is preliminary data.</text>
</comment>
<dbReference type="EMBL" id="CM023480">
    <property type="protein sequence ID" value="KAH7970541.1"/>
    <property type="molecule type" value="Genomic_DNA"/>
</dbReference>
<sequence>MLALAKEVRKIEDPGYALYADITLSATKGSLAQEKTVLQEAAMAVERFAPTSGMRYSPEKPEGIRLHGLGIYKSRGHVDFYLEGHNITESNKSKILGFVRRAA</sequence>
<protein>
    <submittedName>
        <fullName evidence="1">Uncharacterized protein</fullName>
    </submittedName>
</protein>
<name>A0ACB8DIQ8_DERSI</name>
<proteinExistence type="predicted"/>
<reference evidence="1" key="1">
    <citation type="submission" date="2020-05" db="EMBL/GenBank/DDBJ databases">
        <title>Large-scale comparative analyses of tick genomes elucidate their genetic diversity and vector capacities.</title>
        <authorList>
            <person name="Jia N."/>
            <person name="Wang J."/>
            <person name="Shi W."/>
            <person name="Du L."/>
            <person name="Sun Y."/>
            <person name="Zhan W."/>
            <person name="Jiang J."/>
            <person name="Wang Q."/>
            <person name="Zhang B."/>
            <person name="Ji P."/>
            <person name="Sakyi L.B."/>
            <person name="Cui X."/>
            <person name="Yuan T."/>
            <person name="Jiang B."/>
            <person name="Yang W."/>
            <person name="Lam T.T.-Y."/>
            <person name="Chang Q."/>
            <person name="Ding S."/>
            <person name="Wang X."/>
            <person name="Zhu J."/>
            <person name="Ruan X."/>
            <person name="Zhao L."/>
            <person name="Wei J."/>
            <person name="Que T."/>
            <person name="Du C."/>
            <person name="Cheng J."/>
            <person name="Dai P."/>
            <person name="Han X."/>
            <person name="Huang E."/>
            <person name="Gao Y."/>
            <person name="Liu J."/>
            <person name="Shao H."/>
            <person name="Ye R."/>
            <person name="Li L."/>
            <person name="Wei W."/>
            <person name="Wang X."/>
            <person name="Wang C."/>
            <person name="Yang T."/>
            <person name="Huo Q."/>
            <person name="Li W."/>
            <person name="Guo W."/>
            <person name="Chen H."/>
            <person name="Zhou L."/>
            <person name="Ni X."/>
            <person name="Tian J."/>
            <person name="Zhou Y."/>
            <person name="Sheng Y."/>
            <person name="Liu T."/>
            <person name="Pan Y."/>
            <person name="Xia L."/>
            <person name="Li J."/>
            <person name="Zhao F."/>
            <person name="Cao W."/>
        </authorList>
    </citation>
    <scope>NUCLEOTIDE SEQUENCE</scope>
    <source>
        <strain evidence="1">Dsil-2018</strain>
    </source>
</reference>
<dbReference type="Proteomes" id="UP000821865">
    <property type="component" value="Chromosome 11"/>
</dbReference>